<accession>A0A0G4K0H8</accession>
<sequence length="49" mass="5651">MGFSRYYDINIHNIGILAVDIYIIFACSSTDKNWHGFRNTPWVVTTWGG</sequence>
<evidence type="ECO:0000313" key="1">
    <source>
        <dbReference type="EMBL" id="CPR20053.1"/>
    </source>
</evidence>
<keyword evidence="2" id="KW-1185">Reference proteome</keyword>
<proteinExistence type="predicted"/>
<gene>
    <name evidence="1" type="ORF">BN1221_04108c</name>
</gene>
<dbReference type="Proteomes" id="UP000044377">
    <property type="component" value="Unassembled WGS sequence"/>
</dbReference>
<dbReference type="STRING" id="1109412.BN1221_04108c"/>
<dbReference type="EMBL" id="CGIG01000001">
    <property type="protein sequence ID" value="CPR20053.1"/>
    <property type="molecule type" value="Genomic_DNA"/>
</dbReference>
<organism evidence="1 2">
    <name type="scientific">Brenneria goodwinii</name>
    <dbReference type="NCBI Taxonomy" id="1109412"/>
    <lineage>
        <taxon>Bacteria</taxon>
        <taxon>Pseudomonadati</taxon>
        <taxon>Pseudomonadota</taxon>
        <taxon>Gammaproteobacteria</taxon>
        <taxon>Enterobacterales</taxon>
        <taxon>Pectobacteriaceae</taxon>
        <taxon>Brenneria</taxon>
    </lineage>
</organism>
<dbReference type="AlphaFoldDB" id="A0A0G4K0H8"/>
<evidence type="ECO:0000313" key="2">
    <source>
        <dbReference type="Proteomes" id="UP000044377"/>
    </source>
</evidence>
<reference evidence="2" key="1">
    <citation type="submission" date="2015-01" db="EMBL/GenBank/DDBJ databases">
        <authorList>
            <person name="Paterson Steve"/>
        </authorList>
    </citation>
    <scope>NUCLEOTIDE SEQUENCE [LARGE SCALE GENOMIC DNA]</scope>
    <source>
        <strain evidence="2">OBR1</strain>
    </source>
</reference>
<protein>
    <submittedName>
        <fullName evidence="1">Uncharacterized protein</fullName>
    </submittedName>
</protein>
<name>A0A0G4K0H8_9GAMM</name>